<sequence length="41" mass="5010">MIRQISIPLFPYQAPFVRQLRLNWSTIQLRLNLEKEKELIL</sequence>
<dbReference type="EMBL" id="ACVA01000031">
    <property type="protein sequence ID" value="EEX18651.1"/>
    <property type="molecule type" value="Genomic_DNA"/>
</dbReference>
<organism evidence="1 2">
    <name type="scientific">Prevotella veroralis F0319</name>
    <dbReference type="NCBI Taxonomy" id="649761"/>
    <lineage>
        <taxon>Bacteria</taxon>
        <taxon>Pseudomonadati</taxon>
        <taxon>Bacteroidota</taxon>
        <taxon>Bacteroidia</taxon>
        <taxon>Bacteroidales</taxon>
        <taxon>Prevotellaceae</taxon>
        <taxon>Prevotella</taxon>
    </lineage>
</organism>
<comment type="caution">
    <text evidence="1">The sequence shown here is derived from an EMBL/GenBank/DDBJ whole genome shotgun (WGS) entry which is preliminary data.</text>
</comment>
<keyword evidence="2" id="KW-1185">Reference proteome</keyword>
<proteinExistence type="predicted"/>
<protein>
    <submittedName>
        <fullName evidence="1">Uncharacterized protein</fullName>
    </submittedName>
</protein>
<reference evidence="1 2" key="1">
    <citation type="submission" date="2009-09" db="EMBL/GenBank/DDBJ databases">
        <authorList>
            <person name="Weinstock G."/>
            <person name="Sodergren E."/>
            <person name="Clifton S."/>
            <person name="Fulton L."/>
            <person name="Fulton B."/>
            <person name="Courtney L."/>
            <person name="Fronick C."/>
            <person name="Harrison M."/>
            <person name="Strong C."/>
            <person name="Farmer C."/>
            <person name="Delahaunty K."/>
            <person name="Markovic C."/>
            <person name="Hall O."/>
            <person name="Minx P."/>
            <person name="Tomlinson C."/>
            <person name="Mitreva M."/>
            <person name="Nelson J."/>
            <person name="Hou S."/>
            <person name="Wollam A."/>
            <person name="Pepin K.H."/>
            <person name="Johnson M."/>
            <person name="Bhonagiri V."/>
            <person name="Nash W.E."/>
            <person name="Warren W."/>
            <person name="Chinwalla A."/>
            <person name="Mardis E.R."/>
            <person name="Wilson R.K."/>
        </authorList>
    </citation>
    <scope>NUCLEOTIDE SEQUENCE [LARGE SCALE GENOMIC DNA]</scope>
    <source>
        <strain evidence="1 2">F0319</strain>
    </source>
</reference>
<evidence type="ECO:0000313" key="2">
    <source>
        <dbReference type="Proteomes" id="UP000003327"/>
    </source>
</evidence>
<dbReference type="STRING" id="649761.HMPREF0973_01185"/>
<evidence type="ECO:0000313" key="1">
    <source>
        <dbReference type="EMBL" id="EEX18651.1"/>
    </source>
</evidence>
<gene>
    <name evidence="1" type="ORF">HMPREF0973_01185</name>
</gene>
<accession>C9MNJ8</accession>
<name>C9MNJ8_9BACT</name>
<dbReference type="HOGENOM" id="CLU_3274800_0_0_10"/>
<dbReference type="Proteomes" id="UP000003327">
    <property type="component" value="Unassembled WGS sequence"/>
</dbReference>
<dbReference type="AlphaFoldDB" id="C9MNJ8"/>